<dbReference type="AlphaFoldDB" id="I4ELZ1"/>
<sequence>MAICRGIIEAHGGRIWAERNRDRGTAIHFILPNADADRVEAPARKEQVVTN</sequence>
<dbReference type="Gene3D" id="3.30.565.10">
    <property type="entry name" value="Histidine kinase-like ATPase, C-terminal domain"/>
    <property type="match status" value="1"/>
</dbReference>
<evidence type="ECO:0000313" key="1">
    <source>
        <dbReference type="EMBL" id="CCF85704.1"/>
    </source>
</evidence>
<gene>
    <name evidence="1" type="ORF">NITHO_5460001</name>
</gene>
<name>I4ELZ1_9BACT</name>
<accession>I4ELZ1</accession>
<evidence type="ECO:0000313" key="2">
    <source>
        <dbReference type="Proteomes" id="UP000004221"/>
    </source>
</evidence>
<proteinExistence type="predicted"/>
<reference evidence="1 2" key="1">
    <citation type="journal article" date="2012" name="ISME J.">
        <title>Nitrification expanded: discovery, physiology and genomics of a nitrite-oxidizing bacterium from the phylum Chloroflexi.</title>
        <authorList>
            <person name="Sorokin D.Y."/>
            <person name="Lucker S."/>
            <person name="Vejmelkova D."/>
            <person name="Kostrikina N.A."/>
            <person name="Kleerebezem R."/>
            <person name="Rijpstra W.I."/>
            <person name="Damste J.S."/>
            <person name="Le Paslier D."/>
            <person name="Muyzer G."/>
            <person name="Wagner M."/>
            <person name="van Loosdrecht M.C."/>
            <person name="Daims H."/>
        </authorList>
    </citation>
    <scope>NUCLEOTIDE SEQUENCE [LARGE SCALE GENOMIC DNA]</scope>
    <source>
        <strain evidence="2">none</strain>
    </source>
</reference>
<protein>
    <recommendedName>
        <fullName evidence="3">Histidine kinase/HSP90-like ATPase domain-containing protein</fullName>
    </recommendedName>
</protein>
<organism evidence="1 2">
    <name type="scientific">Nitrolancea hollandica Lb</name>
    <dbReference type="NCBI Taxonomy" id="1129897"/>
    <lineage>
        <taxon>Bacteria</taxon>
        <taxon>Pseudomonadati</taxon>
        <taxon>Thermomicrobiota</taxon>
        <taxon>Thermomicrobia</taxon>
        <taxon>Sphaerobacterales</taxon>
        <taxon>Sphaerobacterineae</taxon>
        <taxon>Sphaerobacteraceae</taxon>
        <taxon>Nitrolancea</taxon>
    </lineage>
</organism>
<keyword evidence="2" id="KW-1185">Reference proteome</keyword>
<dbReference type="EMBL" id="CAGS01000497">
    <property type="protein sequence ID" value="CCF85704.1"/>
    <property type="molecule type" value="Genomic_DNA"/>
</dbReference>
<evidence type="ECO:0008006" key="3">
    <source>
        <dbReference type="Google" id="ProtNLM"/>
    </source>
</evidence>
<dbReference type="InterPro" id="IPR036890">
    <property type="entry name" value="HATPase_C_sf"/>
</dbReference>
<comment type="caution">
    <text evidence="1">The sequence shown here is derived from an EMBL/GenBank/DDBJ whole genome shotgun (WGS) entry which is preliminary data.</text>
</comment>
<dbReference type="Proteomes" id="UP000004221">
    <property type="component" value="Unassembled WGS sequence"/>
</dbReference>
<dbReference type="SUPFAM" id="SSF55874">
    <property type="entry name" value="ATPase domain of HSP90 chaperone/DNA topoisomerase II/histidine kinase"/>
    <property type="match status" value="1"/>
</dbReference>